<dbReference type="GO" id="GO:0005525">
    <property type="term" value="F:GTP binding"/>
    <property type="evidence" value="ECO:0007669"/>
    <property type="project" value="UniProtKB-KW"/>
</dbReference>
<keyword evidence="6" id="KW-1185">Reference proteome</keyword>
<dbReference type="InterPro" id="IPR051065">
    <property type="entry name" value="Ras-related_GTPase"/>
</dbReference>
<evidence type="ECO:0000256" key="3">
    <source>
        <dbReference type="ARBA" id="ARBA00023134"/>
    </source>
</evidence>
<name>A0A7J8IRW4_ROUAE</name>
<gene>
    <name evidence="5" type="ORF">HJG63_016433</name>
</gene>
<evidence type="ECO:0000256" key="4">
    <source>
        <dbReference type="ARBA" id="ARBA00048098"/>
    </source>
</evidence>
<dbReference type="EC" id="3.6.5.2" evidence="1"/>
<sequence>MSSVFGKSRVGSGPQSAPLEVNLAILGRRGAGKSALTVKFLTRRFISEYDPNLGKKSLLSVPYAVPHVDLPRPPLPTHTYIYIVVGPGVTRTKHLAADGRSHRDDSGHREKYFECQKYILHIPHQTTWRLAKLRELCDLP</sequence>
<proteinExistence type="predicted"/>
<dbReference type="SUPFAM" id="SSF52540">
    <property type="entry name" value="P-loop containing nucleoside triphosphate hydrolases"/>
    <property type="match status" value="1"/>
</dbReference>
<keyword evidence="2" id="KW-0378">Hydrolase</keyword>
<protein>
    <recommendedName>
        <fullName evidence="1">small monomeric GTPase</fullName>
        <ecNumber evidence="1">3.6.5.2</ecNumber>
    </recommendedName>
</protein>
<dbReference type="Proteomes" id="UP000593571">
    <property type="component" value="Unassembled WGS sequence"/>
</dbReference>
<keyword evidence="3" id="KW-0342">GTP-binding</keyword>
<accession>A0A7J8IRW4</accession>
<evidence type="ECO:0000313" key="6">
    <source>
        <dbReference type="Proteomes" id="UP000593571"/>
    </source>
</evidence>
<organism evidence="5 6">
    <name type="scientific">Rousettus aegyptiacus</name>
    <name type="common">Egyptian fruit bat</name>
    <name type="synonym">Pteropus aegyptiacus</name>
    <dbReference type="NCBI Taxonomy" id="9407"/>
    <lineage>
        <taxon>Eukaryota</taxon>
        <taxon>Metazoa</taxon>
        <taxon>Chordata</taxon>
        <taxon>Craniata</taxon>
        <taxon>Vertebrata</taxon>
        <taxon>Euteleostomi</taxon>
        <taxon>Mammalia</taxon>
        <taxon>Eutheria</taxon>
        <taxon>Laurasiatheria</taxon>
        <taxon>Chiroptera</taxon>
        <taxon>Yinpterochiroptera</taxon>
        <taxon>Pteropodoidea</taxon>
        <taxon>Pteropodidae</taxon>
        <taxon>Rousettinae</taxon>
        <taxon>Rousettus</taxon>
    </lineage>
</organism>
<reference evidence="5 6" key="1">
    <citation type="journal article" date="2020" name="Nature">
        <title>Six reference-quality genomes reveal evolution of bat adaptations.</title>
        <authorList>
            <person name="Jebb D."/>
            <person name="Huang Z."/>
            <person name="Pippel M."/>
            <person name="Hughes G.M."/>
            <person name="Lavrichenko K."/>
            <person name="Devanna P."/>
            <person name="Winkler S."/>
            <person name="Jermiin L.S."/>
            <person name="Skirmuntt E.C."/>
            <person name="Katzourakis A."/>
            <person name="Burkitt-Gray L."/>
            <person name="Ray D.A."/>
            <person name="Sullivan K.A.M."/>
            <person name="Roscito J.G."/>
            <person name="Kirilenko B.M."/>
            <person name="Davalos L.M."/>
            <person name="Corthals A.P."/>
            <person name="Power M.L."/>
            <person name="Jones G."/>
            <person name="Ransome R.D."/>
            <person name="Dechmann D.K.N."/>
            <person name="Locatelli A.G."/>
            <person name="Puechmaille S.J."/>
            <person name="Fedrigo O."/>
            <person name="Jarvis E.D."/>
            <person name="Hiller M."/>
            <person name="Vernes S.C."/>
            <person name="Myers E.W."/>
            <person name="Teeling E.C."/>
        </authorList>
    </citation>
    <scope>NUCLEOTIDE SEQUENCE [LARGE SCALE GENOMIC DNA]</scope>
    <source>
        <strain evidence="5">MRouAeg1</strain>
        <tissue evidence="5">Muscle</tissue>
    </source>
</reference>
<evidence type="ECO:0000256" key="1">
    <source>
        <dbReference type="ARBA" id="ARBA00011984"/>
    </source>
</evidence>
<evidence type="ECO:0000256" key="2">
    <source>
        <dbReference type="ARBA" id="ARBA00022801"/>
    </source>
</evidence>
<dbReference type="AlphaFoldDB" id="A0A7J8IRW4"/>
<dbReference type="EMBL" id="JACASE010000003">
    <property type="protein sequence ID" value="KAF6486950.1"/>
    <property type="molecule type" value="Genomic_DNA"/>
</dbReference>
<comment type="catalytic activity">
    <reaction evidence="4">
        <text>GTP + H2O = GDP + phosphate + H(+)</text>
        <dbReference type="Rhea" id="RHEA:19669"/>
        <dbReference type="ChEBI" id="CHEBI:15377"/>
        <dbReference type="ChEBI" id="CHEBI:15378"/>
        <dbReference type="ChEBI" id="CHEBI:37565"/>
        <dbReference type="ChEBI" id="CHEBI:43474"/>
        <dbReference type="ChEBI" id="CHEBI:58189"/>
        <dbReference type="EC" id="3.6.5.2"/>
    </reaction>
</comment>
<dbReference type="GO" id="GO:0003925">
    <property type="term" value="F:G protein activity"/>
    <property type="evidence" value="ECO:0007669"/>
    <property type="project" value="UniProtKB-EC"/>
</dbReference>
<dbReference type="Gene3D" id="3.40.50.300">
    <property type="entry name" value="P-loop containing nucleotide triphosphate hydrolases"/>
    <property type="match status" value="1"/>
</dbReference>
<dbReference type="InterPro" id="IPR027417">
    <property type="entry name" value="P-loop_NTPase"/>
</dbReference>
<comment type="caution">
    <text evidence="5">The sequence shown here is derived from an EMBL/GenBank/DDBJ whole genome shotgun (WGS) entry which is preliminary data.</text>
</comment>
<keyword evidence="3" id="KW-0547">Nucleotide-binding</keyword>
<evidence type="ECO:0000313" key="5">
    <source>
        <dbReference type="EMBL" id="KAF6486950.1"/>
    </source>
</evidence>
<dbReference type="PANTHER" id="PTHR45704">
    <property type="entry name" value="RAS-LIKE FAMILY MEMBER 11"/>
    <property type="match status" value="1"/>
</dbReference>